<sequence>MIRKITLSAFMLALPACASLAPQTDASTHGMALPGAYDNAAELTGARSVEMDWWAAFGSENLNALVAEGLAANQTLAGGIENVAAARAALKVSNASLLPQASASLSASSDTERGLEDVSSSGRLSASYEVDLFGANAASRAASQANLDATIYSQRALELTVQSDVASTYFNLLATREQLEVARRNLEISERIFEIVEVRYKAGAISGFDVSSQRAQLANARARIPQLKAQIVSLETSLAILLGQKPQGYVAPDEPILDLDLPLADPSLPSDLLLRRPDLLQEEANLRGADANVTVARAAFLPGIDVGAALSSILSGGADLTGSISASLAQTIFSGGRLEGQLESAQARQKAQLASYRGAILSALRDVDVSLNSIETNAQREAQLLVARDASQDALEAAELRYRAGTDDLTSLLTAQQSYFTASDTYVQGRLIRLTSALNLYVALGGGY</sequence>
<dbReference type="SUPFAM" id="SSF56954">
    <property type="entry name" value="Outer membrane efflux proteins (OEP)"/>
    <property type="match status" value="1"/>
</dbReference>
<reference evidence="4 5" key="1">
    <citation type="journal article" date="2014" name="Antonie Van Leeuwenhoek">
        <title>Hyphomonas beringensis sp. nov. and Hyphomonas chukchiensis sp. nov., isolated from surface seawater of the Bering Sea and Chukchi Sea.</title>
        <authorList>
            <person name="Li C."/>
            <person name="Lai Q."/>
            <person name="Li G."/>
            <person name="Dong C."/>
            <person name="Wang J."/>
            <person name="Liao Y."/>
            <person name="Shao Z."/>
        </authorList>
    </citation>
    <scope>NUCLEOTIDE SEQUENCE [LARGE SCALE GENOMIC DNA]</scope>
    <source>
        <strain evidence="4 5">MHS-3</strain>
    </source>
</reference>
<evidence type="ECO:0000256" key="1">
    <source>
        <dbReference type="ARBA" id="ARBA00007613"/>
    </source>
</evidence>
<dbReference type="PANTHER" id="PTHR30203">
    <property type="entry name" value="OUTER MEMBRANE CATION EFFLUX PROTEIN"/>
    <property type="match status" value="1"/>
</dbReference>
<dbReference type="Gene3D" id="2.20.200.10">
    <property type="entry name" value="Outer membrane efflux proteins (OEP)"/>
    <property type="match status" value="1"/>
</dbReference>
<dbReference type="GO" id="GO:0005886">
    <property type="term" value="C:plasma membrane"/>
    <property type="evidence" value="ECO:0007669"/>
    <property type="project" value="UniProtKB-SubCell"/>
</dbReference>
<dbReference type="NCBIfam" id="TIGR01845">
    <property type="entry name" value="outer_NodT"/>
    <property type="match status" value="1"/>
</dbReference>
<feature type="signal peptide" evidence="2">
    <location>
        <begin position="1"/>
        <end position="18"/>
    </location>
</feature>
<comment type="caution">
    <text evidence="4">The sequence shown here is derived from an EMBL/GenBank/DDBJ whole genome shotgun (WGS) entry which is preliminary data.</text>
</comment>
<keyword evidence="2" id="KW-0732">Signal</keyword>
<feature type="chain" id="PRO_5001432290" evidence="2">
    <location>
        <begin position="19"/>
        <end position="448"/>
    </location>
</feature>
<dbReference type="PATRIC" id="fig|1280949.3.peg.3497"/>
<protein>
    <submittedName>
        <fullName evidence="4">RND efflux system outer membrane lipoprotein</fullName>
    </submittedName>
</protein>
<dbReference type="eggNOG" id="COG1538">
    <property type="taxonomic scope" value="Bacteria"/>
</dbReference>
<dbReference type="Pfam" id="PF02321">
    <property type="entry name" value="OEP"/>
    <property type="match status" value="2"/>
</dbReference>
<dbReference type="Gene3D" id="1.20.1600.10">
    <property type="entry name" value="Outer membrane efflux proteins (OEP)"/>
    <property type="match status" value="1"/>
</dbReference>
<dbReference type="Proteomes" id="UP000027446">
    <property type="component" value="Unassembled WGS sequence"/>
</dbReference>
<organism evidence="4 5">
    <name type="scientific">Hyphomonas adhaerens MHS-3</name>
    <dbReference type="NCBI Taxonomy" id="1280949"/>
    <lineage>
        <taxon>Bacteria</taxon>
        <taxon>Pseudomonadati</taxon>
        <taxon>Pseudomonadota</taxon>
        <taxon>Alphaproteobacteria</taxon>
        <taxon>Hyphomonadales</taxon>
        <taxon>Hyphomonadaceae</taxon>
        <taxon>Hyphomonas</taxon>
    </lineage>
</organism>
<evidence type="ECO:0000256" key="2">
    <source>
        <dbReference type="RuleBase" id="RU362097"/>
    </source>
</evidence>
<proteinExistence type="inferred from homology"/>
<keyword evidence="2 4" id="KW-0449">Lipoprotein</keyword>
<gene>
    <name evidence="4" type="ORF">HAD_17241</name>
</gene>
<comment type="subcellular location">
    <subcellularLocation>
        <location evidence="2">Cell membrane</location>
        <topology evidence="2">Lipid-anchor</topology>
    </subcellularLocation>
</comment>
<accession>A0A069E4W5</accession>
<dbReference type="RefSeq" id="WP_035574083.1">
    <property type="nucleotide sequence ID" value="NZ_ARYH01000005.1"/>
</dbReference>
<dbReference type="InterPro" id="IPR010131">
    <property type="entry name" value="MdtP/NodT-like"/>
</dbReference>
<dbReference type="EMBL" id="ARYH01000005">
    <property type="protein sequence ID" value="KCZ82593.1"/>
    <property type="molecule type" value="Genomic_DNA"/>
</dbReference>
<keyword evidence="5" id="KW-1185">Reference proteome</keyword>
<comment type="similarity">
    <text evidence="1 2">Belongs to the outer membrane factor (OMF) (TC 1.B.17) family.</text>
</comment>
<feature type="coiled-coil region" evidence="3">
    <location>
        <begin position="210"/>
        <end position="237"/>
    </location>
</feature>
<keyword evidence="2" id="KW-0564">Palmitate</keyword>
<dbReference type="PANTHER" id="PTHR30203:SF33">
    <property type="entry name" value="BLR4455 PROTEIN"/>
    <property type="match status" value="1"/>
</dbReference>
<keyword evidence="2" id="KW-1134">Transmembrane beta strand</keyword>
<evidence type="ECO:0000313" key="4">
    <source>
        <dbReference type="EMBL" id="KCZ82593.1"/>
    </source>
</evidence>
<dbReference type="InterPro" id="IPR003423">
    <property type="entry name" value="OMP_efflux"/>
</dbReference>
<dbReference type="STRING" id="1280949.HAD_17241"/>
<keyword evidence="3" id="KW-0175">Coiled coil</keyword>
<dbReference type="OrthoDB" id="7181739at2"/>
<dbReference type="AlphaFoldDB" id="A0A069E4W5"/>
<keyword evidence="2" id="KW-0812">Transmembrane</keyword>
<evidence type="ECO:0000313" key="5">
    <source>
        <dbReference type="Proteomes" id="UP000027446"/>
    </source>
</evidence>
<evidence type="ECO:0000256" key="3">
    <source>
        <dbReference type="SAM" id="Coils"/>
    </source>
</evidence>
<name>A0A069E4W5_9PROT</name>
<dbReference type="GO" id="GO:0015562">
    <property type="term" value="F:efflux transmembrane transporter activity"/>
    <property type="evidence" value="ECO:0007669"/>
    <property type="project" value="InterPro"/>
</dbReference>
<keyword evidence="2" id="KW-0472">Membrane</keyword>